<evidence type="ECO:0000256" key="4">
    <source>
        <dbReference type="ARBA" id="ARBA00022741"/>
    </source>
</evidence>
<dbReference type="SUPFAM" id="SSF52954">
    <property type="entry name" value="Class II aaRS ABD-related"/>
    <property type="match status" value="1"/>
</dbReference>
<proteinExistence type="inferred from homology"/>
<evidence type="ECO:0000256" key="3">
    <source>
        <dbReference type="ARBA" id="ARBA00022598"/>
    </source>
</evidence>
<reference evidence="10 11" key="1">
    <citation type="submission" date="2022-03" db="EMBL/GenBank/DDBJ databases">
        <title>Novel taxa within the pig intestine.</title>
        <authorList>
            <person name="Wylensek D."/>
            <person name="Bishof K."/>
            <person name="Afrizal A."/>
            <person name="Clavel T."/>
        </authorList>
    </citation>
    <scope>NUCLEOTIDE SEQUENCE [LARGE SCALE GENOMIC DNA]</scope>
    <source>
        <strain evidence="10 11">CLA-KB-P66</strain>
    </source>
</reference>
<evidence type="ECO:0000256" key="6">
    <source>
        <dbReference type="ARBA" id="ARBA00023146"/>
    </source>
</evidence>
<keyword evidence="8" id="KW-0963">Cytoplasm</keyword>
<gene>
    <name evidence="8 10" type="primary">hisS</name>
    <name evidence="10" type="ORF">MOX91_03520</name>
</gene>
<evidence type="ECO:0000256" key="2">
    <source>
        <dbReference type="ARBA" id="ARBA00011738"/>
    </source>
</evidence>
<dbReference type="Pfam" id="PF03129">
    <property type="entry name" value="HGTP_anticodon"/>
    <property type="match status" value="1"/>
</dbReference>
<dbReference type="InterPro" id="IPR036621">
    <property type="entry name" value="Anticodon-bd_dom_sf"/>
</dbReference>
<evidence type="ECO:0000259" key="9">
    <source>
        <dbReference type="PROSITE" id="PS50862"/>
    </source>
</evidence>
<dbReference type="Proteomes" id="UP001275932">
    <property type="component" value="Unassembled WGS sequence"/>
</dbReference>
<comment type="subcellular location">
    <subcellularLocation>
        <location evidence="8">Cytoplasm</location>
    </subcellularLocation>
</comment>
<dbReference type="InterPro" id="IPR006195">
    <property type="entry name" value="aa-tRNA-synth_II"/>
</dbReference>
<evidence type="ECO:0000256" key="7">
    <source>
        <dbReference type="ARBA" id="ARBA00047639"/>
    </source>
</evidence>
<dbReference type="RefSeq" id="WP_370396695.1">
    <property type="nucleotide sequence ID" value="NZ_JALBUT010000003.1"/>
</dbReference>
<keyword evidence="4 8" id="KW-0547">Nucleotide-binding</keyword>
<keyword evidence="6 8" id="KW-0030">Aminoacyl-tRNA synthetase</keyword>
<keyword evidence="11" id="KW-1185">Reference proteome</keyword>
<evidence type="ECO:0000256" key="1">
    <source>
        <dbReference type="ARBA" id="ARBA00008226"/>
    </source>
</evidence>
<dbReference type="PANTHER" id="PTHR43707:SF1">
    <property type="entry name" value="HISTIDINE--TRNA LIGASE, MITOCHONDRIAL-RELATED"/>
    <property type="match status" value="1"/>
</dbReference>
<accession>A0ABU4WFB7</accession>
<comment type="subunit">
    <text evidence="2 8">Homodimer.</text>
</comment>
<keyword evidence="8" id="KW-0067">ATP-binding</keyword>
<dbReference type="InterPro" id="IPR045864">
    <property type="entry name" value="aa-tRNA-synth_II/BPL/LPL"/>
</dbReference>
<dbReference type="Gene3D" id="3.30.930.10">
    <property type="entry name" value="Bira Bifunctional Protein, Domain 2"/>
    <property type="match status" value="1"/>
</dbReference>
<evidence type="ECO:0000313" key="10">
    <source>
        <dbReference type="EMBL" id="MDX8415247.1"/>
    </source>
</evidence>
<name>A0ABU4WFB7_9BACT</name>
<comment type="similarity">
    <text evidence="1 8">Belongs to the class-II aminoacyl-tRNA synthetase family.</text>
</comment>
<dbReference type="InterPro" id="IPR004154">
    <property type="entry name" value="Anticodon-bd"/>
</dbReference>
<dbReference type="CDD" id="cd00773">
    <property type="entry name" value="HisRS-like_core"/>
    <property type="match status" value="1"/>
</dbReference>
<dbReference type="SUPFAM" id="SSF55681">
    <property type="entry name" value="Class II aaRS and biotin synthetases"/>
    <property type="match status" value="1"/>
</dbReference>
<evidence type="ECO:0000256" key="5">
    <source>
        <dbReference type="ARBA" id="ARBA00022917"/>
    </source>
</evidence>
<organism evidence="10 11">
    <name type="scientific">Intestinicryptomonas porci</name>
    <dbReference type="NCBI Taxonomy" id="2926320"/>
    <lineage>
        <taxon>Bacteria</taxon>
        <taxon>Pseudomonadati</taxon>
        <taxon>Verrucomicrobiota</taxon>
        <taxon>Opitutia</taxon>
        <taxon>Opitutales</taxon>
        <taxon>Intestinicryptomonaceae</taxon>
        <taxon>Intestinicryptomonas</taxon>
    </lineage>
</organism>
<dbReference type="PROSITE" id="PS50862">
    <property type="entry name" value="AA_TRNA_LIGASE_II"/>
    <property type="match status" value="1"/>
</dbReference>
<dbReference type="Gene3D" id="3.40.50.800">
    <property type="entry name" value="Anticodon-binding domain"/>
    <property type="match status" value="1"/>
</dbReference>
<protein>
    <recommendedName>
        <fullName evidence="8">Histidine--tRNA ligase</fullName>
        <ecNumber evidence="8">6.1.1.21</ecNumber>
    </recommendedName>
    <alternativeName>
        <fullName evidence="8">Histidyl-tRNA synthetase</fullName>
        <shortName evidence="8">HisRS</shortName>
    </alternativeName>
</protein>
<dbReference type="EC" id="6.1.1.21" evidence="8"/>
<dbReference type="PIRSF" id="PIRSF001549">
    <property type="entry name" value="His-tRNA_synth"/>
    <property type="match status" value="1"/>
</dbReference>
<dbReference type="PANTHER" id="PTHR43707">
    <property type="entry name" value="HISTIDYL-TRNA SYNTHETASE"/>
    <property type="match status" value="1"/>
</dbReference>
<comment type="caution">
    <text evidence="10">The sequence shown here is derived from an EMBL/GenBank/DDBJ whole genome shotgun (WGS) entry which is preliminary data.</text>
</comment>
<dbReference type="GO" id="GO:0004821">
    <property type="term" value="F:histidine-tRNA ligase activity"/>
    <property type="evidence" value="ECO:0007669"/>
    <property type="project" value="UniProtKB-EC"/>
</dbReference>
<feature type="domain" description="Aminoacyl-transfer RNA synthetases class-II family profile" evidence="9">
    <location>
        <begin position="30"/>
        <end position="364"/>
    </location>
</feature>
<dbReference type="InterPro" id="IPR041715">
    <property type="entry name" value="HisRS-like_core"/>
</dbReference>
<comment type="catalytic activity">
    <reaction evidence="7 8">
        <text>tRNA(His) + L-histidine + ATP = L-histidyl-tRNA(His) + AMP + diphosphate + H(+)</text>
        <dbReference type="Rhea" id="RHEA:17313"/>
        <dbReference type="Rhea" id="RHEA-COMP:9665"/>
        <dbReference type="Rhea" id="RHEA-COMP:9689"/>
        <dbReference type="ChEBI" id="CHEBI:15378"/>
        <dbReference type="ChEBI" id="CHEBI:30616"/>
        <dbReference type="ChEBI" id="CHEBI:33019"/>
        <dbReference type="ChEBI" id="CHEBI:57595"/>
        <dbReference type="ChEBI" id="CHEBI:78442"/>
        <dbReference type="ChEBI" id="CHEBI:78527"/>
        <dbReference type="ChEBI" id="CHEBI:456215"/>
        <dbReference type="EC" id="6.1.1.21"/>
    </reaction>
</comment>
<keyword evidence="5 8" id="KW-0648">Protein biosynthesis</keyword>
<dbReference type="EMBL" id="JALBUT010000003">
    <property type="protein sequence ID" value="MDX8415247.1"/>
    <property type="molecule type" value="Genomic_DNA"/>
</dbReference>
<dbReference type="NCBIfam" id="TIGR00442">
    <property type="entry name" value="hisS"/>
    <property type="match status" value="1"/>
</dbReference>
<keyword evidence="3 8" id="KW-0436">Ligase</keyword>
<dbReference type="HAMAP" id="MF_00127">
    <property type="entry name" value="His_tRNA_synth"/>
    <property type="match status" value="1"/>
</dbReference>
<evidence type="ECO:0000313" key="11">
    <source>
        <dbReference type="Proteomes" id="UP001275932"/>
    </source>
</evidence>
<dbReference type="InterPro" id="IPR015807">
    <property type="entry name" value="His-tRNA-ligase"/>
</dbReference>
<dbReference type="InterPro" id="IPR004516">
    <property type="entry name" value="HisRS/HisZ"/>
</dbReference>
<dbReference type="Pfam" id="PF13393">
    <property type="entry name" value="tRNA-synt_His"/>
    <property type="match status" value="1"/>
</dbReference>
<sequence length="437" mass="48511">MFKTLPGFREFYPEDCAKKSAMFEVWKNTARTFGFSEFEPPVLESLDLFTEKSGEEIRSQLFEFTDKGGREVALRPEMTPSLARMVGARAGGIRRPVKWFAIGENYRYERQQKGRLRAFYQFNADILGDESISADAEIIALLIESLRSFGLTENEFKLRLGDRNLWVLFLETLGIGDDRIASILSVVDKIEKVRPEAFSEMMAEALSGSGLSADEVSENCRKFVAINSVENLEAAFSSCNEEFKAKIEARLNDWRNLLSILDLMGVGGFVKVDMGIVRGLAYYTGFVFEAFQTVGTGRALAGGGRYDALVKKLGYPDMCAVGFGMGDVTVGDLLELTGKLPKADFSPDAYAVIGSQELVSRVLPIVFELRRSGVKVDYPFKISGFGKQFKMADAVGAKFALIFGEDELSKNSVKIKDLKLGTETEVEISKLLSFFGK</sequence>
<evidence type="ECO:0000256" key="8">
    <source>
        <dbReference type="HAMAP-Rule" id="MF_00127"/>
    </source>
</evidence>